<dbReference type="InterPro" id="IPR023631">
    <property type="entry name" value="Amidase_dom"/>
</dbReference>
<dbReference type="InterPro" id="IPR036928">
    <property type="entry name" value="AS_sf"/>
</dbReference>
<feature type="region of interest" description="Disordered" evidence="1">
    <location>
        <begin position="127"/>
        <end position="148"/>
    </location>
</feature>
<evidence type="ECO:0000313" key="3">
    <source>
        <dbReference type="EMBL" id="MCZ4519158.1"/>
    </source>
</evidence>
<dbReference type="PANTHER" id="PTHR11895:SF151">
    <property type="entry name" value="GLUTAMYL-TRNA(GLN) AMIDOTRANSFERASE SUBUNIT A"/>
    <property type="match status" value="1"/>
</dbReference>
<evidence type="ECO:0000259" key="2">
    <source>
        <dbReference type="Pfam" id="PF01425"/>
    </source>
</evidence>
<accession>A0ABT4MDT9</accession>
<dbReference type="SUPFAM" id="SSF75304">
    <property type="entry name" value="Amidase signature (AS) enzymes"/>
    <property type="match status" value="1"/>
</dbReference>
<dbReference type="Pfam" id="PF01425">
    <property type="entry name" value="Amidase"/>
    <property type="match status" value="1"/>
</dbReference>
<dbReference type="InterPro" id="IPR000120">
    <property type="entry name" value="Amidase"/>
</dbReference>
<dbReference type="EMBL" id="JAPWIJ010000004">
    <property type="protein sequence ID" value="MCZ4519158.1"/>
    <property type="molecule type" value="Genomic_DNA"/>
</dbReference>
<feature type="compositionally biased region" description="Low complexity" evidence="1">
    <location>
        <begin position="132"/>
        <end position="148"/>
    </location>
</feature>
<evidence type="ECO:0000256" key="1">
    <source>
        <dbReference type="SAM" id="MobiDB-lite"/>
    </source>
</evidence>
<dbReference type="Proteomes" id="UP001081071">
    <property type="component" value="Unassembled WGS sequence"/>
</dbReference>
<reference evidence="3" key="1">
    <citation type="submission" date="2022-12" db="EMBL/GenBank/DDBJ databases">
        <authorList>
            <person name="Krivoruchko A.V."/>
            <person name="Elkin A."/>
        </authorList>
    </citation>
    <scope>NUCLEOTIDE SEQUENCE</scope>
    <source>
        <strain evidence="3">IEGM 1391</strain>
    </source>
</reference>
<dbReference type="Gene3D" id="3.90.1300.10">
    <property type="entry name" value="Amidase signature (AS) domain"/>
    <property type="match status" value="1"/>
</dbReference>
<protein>
    <submittedName>
        <fullName evidence="3">Amidase</fullName>
    </submittedName>
</protein>
<proteinExistence type="predicted"/>
<feature type="domain" description="Amidase" evidence="2">
    <location>
        <begin position="58"/>
        <end position="409"/>
    </location>
</feature>
<keyword evidence="4" id="KW-1185">Reference proteome</keyword>
<comment type="caution">
    <text evidence="3">The sequence shown here is derived from an EMBL/GenBank/DDBJ whole genome shotgun (WGS) entry which is preliminary data.</text>
</comment>
<evidence type="ECO:0000313" key="4">
    <source>
        <dbReference type="Proteomes" id="UP001081071"/>
    </source>
</evidence>
<name>A0ABT4MDT9_9NOCA</name>
<organism evidence="3 4">
    <name type="scientific">Rhodococcus ruber</name>
    <dbReference type="NCBI Taxonomy" id="1830"/>
    <lineage>
        <taxon>Bacteria</taxon>
        <taxon>Bacillati</taxon>
        <taxon>Actinomycetota</taxon>
        <taxon>Actinomycetes</taxon>
        <taxon>Mycobacteriales</taxon>
        <taxon>Nocardiaceae</taxon>
        <taxon>Rhodococcus</taxon>
    </lineage>
</organism>
<dbReference type="RefSeq" id="WP_269604260.1">
    <property type="nucleotide sequence ID" value="NZ_JAPWIJ010000004.1"/>
</dbReference>
<sequence>MNVRSSLYQPWSLADLVDDLEAGRITGADVWNRSRSRIDETENDVAAWVVHAPPAESDGPVGPLGGIPLGVKDIIDVEGMPTKCGTDLYATRGPETSDAAIVGAWRSAGAVPAGKTVSTEFAFFAPGPTRNPAAPSRTPGGSSSGSAAAVASGQVPLALGSQTAGSVTRPASYCGVASMVMTRGLHSTDGVTGLSASLDSHGLYAARVRDLACAWSAFAAKKVVLGCLSHRPRVLLWDATELGVVEPPMSHAVDELGRAIRADGAQLAKPSSTDAVFDATIAHAVVMAYEAALERSALFADIDRLSEPLAALLRRGAATTTADYYAAGTVIAESRERIIRLFDNADVIVGPAAPGVAPAGLTATGDPVLSRAWQAWGLPVVTVPGLTDSVGLPLGIQVIGPPNSESQLLASAWWISEVIASSA</sequence>
<gene>
    <name evidence="3" type="ORF">O4220_11590</name>
</gene>
<dbReference type="PANTHER" id="PTHR11895">
    <property type="entry name" value="TRANSAMIDASE"/>
    <property type="match status" value="1"/>
</dbReference>